<feature type="region of interest" description="Disordered" evidence="1">
    <location>
        <begin position="68"/>
        <end position="119"/>
    </location>
</feature>
<organism evidence="3">
    <name type="scientific">Enterobacter cloacae</name>
    <dbReference type="NCBI Taxonomy" id="550"/>
    <lineage>
        <taxon>Bacteria</taxon>
        <taxon>Pseudomonadati</taxon>
        <taxon>Pseudomonadota</taxon>
        <taxon>Gammaproteobacteria</taxon>
        <taxon>Enterobacterales</taxon>
        <taxon>Enterobacteriaceae</taxon>
        <taxon>Enterobacter</taxon>
        <taxon>Enterobacter cloacae complex</taxon>
    </lineage>
</organism>
<proteinExistence type="predicted"/>
<protein>
    <submittedName>
        <fullName evidence="3">Uncharacterized protein</fullName>
    </submittedName>
</protein>
<accession>A0A0H3ZHR5</accession>
<evidence type="ECO:0000256" key="1">
    <source>
        <dbReference type="SAM" id="MobiDB-lite"/>
    </source>
</evidence>
<dbReference type="AlphaFoldDB" id="A0A0H3ZHR5"/>
<evidence type="ECO:0000313" key="3">
    <source>
        <dbReference type="EMBL" id="AKN35430.1"/>
    </source>
</evidence>
<keyword evidence="2" id="KW-0812">Transmembrane</keyword>
<name>A0A0H3ZHR5_ENTCL</name>
<evidence type="ECO:0000256" key="2">
    <source>
        <dbReference type="SAM" id="Phobius"/>
    </source>
</evidence>
<sequence>MSDFWSKSIKKVGLPGLVLYVFYFVIDKIFDEKITDFLGINRFFILILIILVLLAIFFIYSTLKTAKTSPTVENDDTRPLDATNNETKAELPSSTPPHVKIQTVEYKDNARHEGDNNFS</sequence>
<reference evidence="3" key="1">
    <citation type="journal article" date="2017" name="Antimicrob. Agents Chemother.">
        <title>Enterobacter cloacae Complex Isolates Harboring blaNMC-A or blaIMI-Type Class A Carbapenemase Genes on Novel Chromosomal Integrative Elements and Plasmids.</title>
        <authorList>
            <person name="Boyd D.A."/>
            <person name="Mataseje L.F."/>
            <person name="Davidson R."/>
            <person name="Delport J.A."/>
            <person name="Fuller J."/>
            <person name="Hoang L."/>
            <person name="Lefebvre B."/>
            <person name="Levett P.N."/>
            <person name="Roscoe D.L."/>
            <person name="Willey B.M."/>
            <person name="Mulvey M.R."/>
        </authorList>
    </citation>
    <scope>NUCLEOTIDE SEQUENCE</scope>
    <source>
        <strain evidence="3">N11-1168</strain>
    </source>
</reference>
<feature type="transmembrane region" description="Helical" evidence="2">
    <location>
        <begin position="42"/>
        <end position="60"/>
    </location>
</feature>
<feature type="compositionally biased region" description="Basic and acidic residues" evidence="1">
    <location>
        <begin position="105"/>
        <end position="119"/>
    </location>
</feature>
<dbReference type="EMBL" id="KR057494">
    <property type="protein sequence ID" value="AKN35430.1"/>
    <property type="molecule type" value="Genomic_DNA"/>
</dbReference>
<keyword evidence="2" id="KW-0472">Membrane</keyword>
<feature type="transmembrane region" description="Helical" evidence="2">
    <location>
        <begin position="12"/>
        <end position="30"/>
    </location>
</feature>
<keyword evidence="2" id="KW-1133">Transmembrane helix</keyword>